<dbReference type="InterPro" id="IPR001810">
    <property type="entry name" value="F-box_dom"/>
</dbReference>
<comment type="caution">
    <text evidence="3">The sequence shown here is derived from an EMBL/GenBank/DDBJ whole genome shotgun (WGS) entry which is preliminary data.</text>
</comment>
<accession>A0AAD6ZAW0</accession>
<evidence type="ECO:0000313" key="3">
    <source>
        <dbReference type="EMBL" id="KAJ7314409.1"/>
    </source>
</evidence>
<dbReference type="AlphaFoldDB" id="A0AAD6ZAW0"/>
<dbReference type="Proteomes" id="UP001218218">
    <property type="component" value="Unassembled WGS sequence"/>
</dbReference>
<dbReference type="SUPFAM" id="SSF81383">
    <property type="entry name" value="F-box domain"/>
    <property type="match status" value="1"/>
</dbReference>
<reference evidence="3" key="1">
    <citation type="submission" date="2023-03" db="EMBL/GenBank/DDBJ databases">
        <title>Massive genome expansion in bonnet fungi (Mycena s.s.) driven by repeated elements and novel gene families across ecological guilds.</title>
        <authorList>
            <consortium name="Lawrence Berkeley National Laboratory"/>
            <person name="Harder C.B."/>
            <person name="Miyauchi S."/>
            <person name="Viragh M."/>
            <person name="Kuo A."/>
            <person name="Thoen E."/>
            <person name="Andreopoulos B."/>
            <person name="Lu D."/>
            <person name="Skrede I."/>
            <person name="Drula E."/>
            <person name="Henrissat B."/>
            <person name="Morin E."/>
            <person name="Kohler A."/>
            <person name="Barry K."/>
            <person name="LaButti K."/>
            <person name="Morin E."/>
            <person name="Salamov A."/>
            <person name="Lipzen A."/>
            <person name="Mereny Z."/>
            <person name="Hegedus B."/>
            <person name="Baldrian P."/>
            <person name="Stursova M."/>
            <person name="Weitz H."/>
            <person name="Taylor A."/>
            <person name="Grigoriev I.V."/>
            <person name="Nagy L.G."/>
            <person name="Martin F."/>
            <person name="Kauserud H."/>
        </authorList>
    </citation>
    <scope>NUCLEOTIDE SEQUENCE</scope>
    <source>
        <strain evidence="3">CBHHK002</strain>
    </source>
</reference>
<name>A0AAD6ZAW0_9AGAR</name>
<gene>
    <name evidence="3" type="ORF">DFH08DRAFT_755895</name>
</gene>
<evidence type="ECO:0000259" key="2">
    <source>
        <dbReference type="Pfam" id="PF12937"/>
    </source>
</evidence>
<evidence type="ECO:0000256" key="1">
    <source>
        <dbReference type="SAM" id="Coils"/>
    </source>
</evidence>
<organism evidence="3 4">
    <name type="scientific">Mycena albidolilacea</name>
    <dbReference type="NCBI Taxonomy" id="1033008"/>
    <lineage>
        <taxon>Eukaryota</taxon>
        <taxon>Fungi</taxon>
        <taxon>Dikarya</taxon>
        <taxon>Basidiomycota</taxon>
        <taxon>Agaricomycotina</taxon>
        <taxon>Agaricomycetes</taxon>
        <taxon>Agaricomycetidae</taxon>
        <taxon>Agaricales</taxon>
        <taxon>Marasmiineae</taxon>
        <taxon>Mycenaceae</taxon>
        <taxon>Mycena</taxon>
    </lineage>
</organism>
<protein>
    <recommendedName>
        <fullName evidence="2">F-box domain-containing protein</fullName>
    </recommendedName>
</protein>
<keyword evidence="4" id="KW-1185">Reference proteome</keyword>
<dbReference type="EMBL" id="JARIHO010000067">
    <property type="protein sequence ID" value="KAJ7314409.1"/>
    <property type="molecule type" value="Genomic_DNA"/>
</dbReference>
<feature type="domain" description="F-box" evidence="2">
    <location>
        <begin position="98"/>
        <end position="151"/>
    </location>
</feature>
<keyword evidence="1" id="KW-0175">Coiled coil</keyword>
<evidence type="ECO:0000313" key="4">
    <source>
        <dbReference type="Proteomes" id="UP001218218"/>
    </source>
</evidence>
<dbReference type="SUPFAM" id="SSF52047">
    <property type="entry name" value="RNI-like"/>
    <property type="match status" value="1"/>
</dbReference>
<sequence length="517" mass="57911">MASSTRPQACPRCLTPFDALLDATKPSRVPRDILDTNRPPTDLEIPRIQSTMVDKRAQKMRLVARIEAVQLLLNELTADCESLCEEIEAHKATLSPIRRMPPELLSLIFACASQSTLYDRRDPAPWTASQVSRRWRAVALSQPSLWTSIDLDFGWIKDGQTRTTYRLEAHLKRSGNLPLDIDFGCRVQFHSSERELALLNVLTRHSARWEKIRINGSLSLSSALACIRGNLPLLRKLQVLFHPYGLADQPSVNLDVFGLAPNLREAYVNLEGNGQVAIVLPFSGLTRYAAHNTWNGHLRALRSAHNLVDCALQIDGPISIPPTTLVTLPHLLRLSLRDSNLLDCLDAPQLEELYCSSKSNHLSSLFHLRQPPQLKRLVLFLPASVTDLCSVLRSVPTITDLGVSVSEKSVDALSNSLTLRNEPTDIALALRWIIISTASPAIFVRHYDDHILANMVASRWRSGQLRSITVPETWMRSAHTQWEILKQDGLALTFDLGDGDLSLIDMIPRHLRFNDSN</sequence>
<proteinExistence type="predicted"/>
<dbReference type="Pfam" id="PF12937">
    <property type="entry name" value="F-box-like"/>
    <property type="match status" value="1"/>
</dbReference>
<feature type="coiled-coil region" evidence="1">
    <location>
        <begin position="66"/>
        <end position="93"/>
    </location>
</feature>
<dbReference type="Gene3D" id="1.20.1280.50">
    <property type="match status" value="1"/>
</dbReference>
<dbReference type="InterPro" id="IPR036047">
    <property type="entry name" value="F-box-like_dom_sf"/>
</dbReference>